<evidence type="ECO:0000256" key="5">
    <source>
        <dbReference type="PROSITE-ProRule" id="PRU00277"/>
    </source>
</evidence>
<feature type="compositionally biased region" description="Basic and acidic residues" evidence="6">
    <location>
        <begin position="248"/>
        <end position="271"/>
    </location>
</feature>
<feature type="compositionally biased region" description="Basic residues" evidence="6">
    <location>
        <begin position="162"/>
        <end position="174"/>
    </location>
</feature>
<feature type="region of interest" description="Disordered" evidence="6">
    <location>
        <begin position="231"/>
        <end position="484"/>
    </location>
</feature>
<dbReference type="Pfam" id="PF00254">
    <property type="entry name" value="FKBP_C"/>
    <property type="match status" value="1"/>
</dbReference>
<evidence type="ECO:0000256" key="3">
    <source>
        <dbReference type="ARBA" id="ARBA00023110"/>
    </source>
</evidence>
<feature type="compositionally biased region" description="Acidic residues" evidence="6">
    <location>
        <begin position="127"/>
        <end position="138"/>
    </location>
</feature>
<protein>
    <recommendedName>
        <fullName evidence="2 5">peptidylprolyl isomerase</fullName>
        <ecNumber evidence="2 5">5.2.1.8</ecNumber>
    </recommendedName>
</protein>
<accession>A0ABQ8H9I5</accession>
<name>A0ABQ8H9I5_9ROSI</name>
<dbReference type="Gene3D" id="3.10.50.40">
    <property type="match status" value="1"/>
</dbReference>
<comment type="catalytic activity">
    <reaction evidence="1 5">
        <text>[protein]-peptidylproline (omega=180) = [protein]-peptidylproline (omega=0)</text>
        <dbReference type="Rhea" id="RHEA:16237"/>
        <dbReference type="Rhea" id="RHEA-COMP:10747"/>
        <dbReference type="Rhea" id="RHEA-COMP:10748"/>
        <dbReference type="ChEBI" id="CHEBI:83833"/>
        <dbReference type="ChEBI" id="CHEBI:83834"/>
        <dbReference type="EC" id="5.2.1.8"/>
    </reaction>
</comment>
<evidence type="ECO:0000313" key="8">
    <source>
        <dbReference type="EMBL" id="KAH7550587.1"/>
    </source>
</evidence>
<feature type="domain" description="PPIase FKBP-type" evidence="7">
    <location>
        <begin position="520"/>
        <end position="608"/>
    </location>
</feature>
<dbReference type="EMBL" id="JAFEMO010000013">
    <property type="protein sequence ID" value="KAH7550587.1"/>
    <property type="molecule type" value="Genomic_DNA"/>
</dbReference>
<evidence type="ECO:0000256" key="4">
    <source>
        <dbReference type="ARBA" id="ARBA00023235"/>
    </source>
</evidence>
<dbReference type="EC" id="5.2.1.8" evidence="2 5"/>
<feature type="region of interest" description="Disordered" evidence="6">
    <location>
        <begin position="104"/>
        <end position="174"/>
    </location>
</feature>
<comment type="caution">
    <text evidence="8">The sequence shown here is derived from an EMBL/GenBank/DDBJ whole genome shotgun (WGS) entry which is preliminary data.</text>
</comment>
<sequence>MAFWGVEVKPGKPFTHTADDARGRLHISQATLGVGTATKKSVVQCNVGNKSPVFLCSLFPEKSECCQLNLEFEEGDEVVFSVIGPRSVHLTGYFLGSSRHQNLHDESESYGEDIADTETERSTARSDEDDYDDSFIDDSDPKLFPPSPFSDDGVTEETLDRKKAKNGKGSRRRLRKKYQLSESDNDSGAQQQMLVNGTAAVAALDSETEDMLPISSLCKGDSTKNIKLEAEEKAVNENGETNLATKSGKFETEEKDDKKNGETDNVEDKGDAVVNGESARGDNLQHLSVPSSKVEAENGVTSKKKRKDQAKVENSLQADSAGDSMVIKNDETPQDELQAQNISQDLPVGNEQHQKQANDIKSADLPLDSLPPSSKVGPVSDVKPKKRKRRERELAEEKSFEADGSYRADVNKEGKTQQDEVKSDSMDKDLPMRTEQIEKQANENQPEEKKKKKKKKRKIQEDGKDINTETPILSTDEKNRSADIKQSQLRTLSDGLVIEELETGKPDGKVAVSGKKASSFVPISIRYIGKLKENGQVFDSNHDSTPYKFRLGDKDIIDGLNIGLEGMRVGEKRRLVVPPSMGYGSVGDGQNVPPNSWLVYDVELVKVR</sequence>
<feature type="compositionally biased region" description="Acidic residues" evidence="6">
    <location>
        <begin position="108"/>
        <end position="117"/>
    </location>
</feature>
<keyword evidence="4 5" id="KW-0413">Isomerase</keyword>
<dbReference type="Gene3D" id="2.60.120.340">
    <property type="entry name" value="Nucleoplasmin core domain"/>
    <property type="match status" value="1"/>
</dbReference>
<keyword evidence="9" id="KW-1185">Reference proteome</keyword>
<dbReference type="PANTHER" id="PTHR43811">
    <property type="entry name" value="FKBP-TYPE PEPTIDYL-PROLYL CIS-TRANS ISOMERASE FKPA"/>
    <property type="match status" value="1"/>
</dbReference>
<gene>
    <name evidence="8" type="ORF">JRO89_XS13G0226100</name>
</gene>
<dbReference type="Pfam" id="PF17800">
    <property type="entry name" value="NPL"/>
    <property type="match status" value="1"/>
</dbReference>
<feature type="compositionally biased region" description="Polar residues" evidence="6">
    <location>
        <begin position="335"/>
        <end position="344"/>
    </location>
</feature>
<feature type="compositionally biased region" description="Basic and acidic residues" evidence="6">
    <location>
        <begin position="352"/>
        <end position="362"/>
    </location>
</feature>
<dbReference type="SUPFAM" id="SSF54534">
    <property type="entry name" value="FKBP-like"/>
    <property type="match status" value="1"/>
</dbReference>
<evidence type="ECO:0000256" key="2">
    <source>
        <dbReference type="ARBA" id="ARBA00013194"/>
    </source>
</evidence>
<evidence type="ECO:0000256" key="6">
    <source>
        <dbReference type="SAM" id="MobiDB-lite"/>
    </source>
</evidence>
<dbReference type="InterPro" id="IPR001179">
    <property type="entry name" value="PPIase_FKBP_dom"/>
</dbReference>
<dbReference type="Proteomes" id="UP000827721">
    <property type="component" value="Unassembled WGS sequence"/>
</dbReference>
<keyword evidence="3 5" id="KW-0697">Rotamase</keyword>
<dbReference type="PANTHER" id="PTHR43811:SF48">
    <property type="entry name" value="PEPTIDYL-PROLYL CIS-TRANS ISOMERASE FKBP43"/>
    <property type="match status" value="1"/>
</dbReference>
<proteinExistence type="predicted"/>
<feature type="compositionally biased region" description="Basic and acidic residues" evidence="6">
    <location>
        <begin position="391"/>
        <end position="449"/>
    </location>
</feature>
<dbReference type="PROSITE" id="PS50059">
    <property type="entry name" value="FKBP_PPIASE"/>
    <property type="match status" value="1"/>
</dbReference>
<dbReference type="InterPro" id="IPR046357">
    <property type="entry name" value="PPIase_dom_sf"/>
</dbReference>
<organism evidence="8 9">
    <name type="scientific">Xanthoceras sorbifolium</name>
    <dbReference type="NCBI Taxonomy" id="99658"/>
    <lineage>
        <taxon>Eukaryota</taxon>
        <taxon>Viridiplantae</taxon>
        <taxon>Streptophyta</taxon>
        <taxon>Embryophyta</taxon>
        <taxon>Tracheophyta</taxon>
        <taxon>Spermatophyta</taxon>
        <taxon>Magnoliopsida</taxon>
        <taxon>eudicotyledons</taxon>
        <taxon>Gunneridae</taxon>
        <taxon>Pentapetalae</taxon>
        <taxon>rosids</taxon>
        <taxon>malvids</taxon>
        <taxon>Sapindales</taxon>
        <taxon>Sapindaceae</taxon>
        <taxon>Xanthoceroideae</taxon>
        <taxon>Xanthoceras</taxon>
    </lineage>
</organism>
<evidence type="ECO:0000259" key="7">
    <source>
        <dbReference type="PROSITE" id="PS50059"/>
    </source>
</evidence>
<dbReference type="InterPro" id="IPR041232">
    <property type="entry name" value="NPL"/>
</dbReference>
<evidence type="ECO:0000256" key="1">
    <source>
        <dbReference type="ARBA" id="ARBA00000971"/>
    </source>
</evidence>
<evidence type="ECO:0000313" key="9">
    <source>
        <dbReference type="Proteomes" id="UP000827721"/>
    </source>
</evidence>
<reference evidence="8 9" key="1">
    <citation type="submission" date="2021-02" db="EMBL/GenBank/DDBJ databases">
        <title>Plant Genome Project.</title>
        <authorList>
            <person name="Zhang R.-G."/>
        </authorList>
    </citation>
    <scope>NUCLEOTIDE SEQUENCE [LARGE SCALE GENOMIC DNA]</scope>
    <source>
        <tissue evidence="8">Leaves</tissue>
    </source>
</reference>